<organism evidence="1 2">
    <name type="scientific">Aldrovandia affinis</name>
    <dbReference type="NCBI Taxonomy" id="143900"/>
    <lineage>
        <taxon>Eukaryota</taxon>
        <taxon>Metazoa</taxon>
        <taxon>Chordata</taxon>
        <taxon>Craniata</taxon>
        <taxon>Vertebrata</taxon>
        <taxon>Euteleostomi</taxon>
        <taxon>Actinopterygii</taxon>
        <taxon>Neopterygii</taxon>
        <taxon>Teleostei</taxon>
        <taxon>Notacanthiformes</taxon>
        <taxon>Halosauridae</taxon>
        <taxon>Aldrovandia</taxon>
    </lineage>
</organism>
<keyword evidence="2" id="KW-1185">Reference proteome</keyword>
<proteinExistence type="predicted"/>
<reference evidence="1" key="1">
    <citation type="journal article" date="2023" name="Science">
        <title>Genome structures resolve the early diversification of teleost fishes.</title>
        <authorList>
            <person name="Parey E."/>
            <person name="Louis A."/>
            <person name="Montfort J."/>
            <person name="Bouchez O."/>
            <person name="Roques C."/>
            <person name="Iampietro C."/>
            <person name="Lluch J."/>
            <person name="Castinel A."/>
            <person name="Donnadieu C."/>
            <person name="Desvignes T."/>
            <person name="Floi Bucao C."/>
            <person name="Jouanno E."/>
            <person name="Wen M."/>
            <person name="Mejri S."/>
            <person name="Dirks R."/>
            <person name="Jansen H."/>
            <person name="Henkel C."/>
            <person name="Chen W.J."/>
            <person name="Zahm M."/>
            <person name="Cabau C."/>
            <person name="Klopp C."/>
            <person name="Thompson A.W."/>
            <person name="Robinson-Rechavi M."/>
            <person name="Braasch I."/>
            <person name="Lecointre G."/>
            <person name="Bobe J."/>
            <person name="Postlethwait J.H."/>
            <person name="Berthelot C."/>
            <person name="Roest Crollius H."/>
            <person name="Guiguen Y."/>
        </authorList>
    </citation>
    <scope>NUCLEOTIDE SEQUENCE</scope>
    <source>
        <strain evidence="1">NC1722</strain>
    </source>
</reference>
<name>A0AAD7VXF7_9TELE</name>
<evidence type="ECO:0000313" key="2">
    <source>
        <dbReference type="Proteomes" id="UP001221898"/>
    </source>
</evidence>
<dbReference type="EMBL" id="JAINUG010001090">
    <property type="protein sequence ID" value="KAJ8358224.1"/>
    <property type="molecule type" value="Genomic_DNA"/>
</dbReference>
<comment type="caution">
    <text evidence="1">The sequence shown here is derived from an EMBL/GenBank/DDBJ whole genome shotgun (WGS) entry which is preliminary data.</text>
</comment>
<gene>
    <name evidence="1" type="ORF">AAFF_G00022270</name>
</gene>
<dbReference type="Proteomes" id="UP001221898">
    <property type="component" value="Unassembled WGS sequence"/>
</dbReference>
<sequence length="88" mass="9899">MVAAPVLGEWRLIMEESGGECVVVAGESVMLRWCVESWAVELLYEQHDVTQDRGHGGIVCPARGQSPHWSTVHQRHMIVIVMVLMMLE</sequence>
<protein>
    <submittedName>
        <fullName evidence="1">Uncharacterized protein</fullName>
    </submittedName>
</protein>
<accession>A0AAD7VXF7</accession>
<evidence type="ECO:0000313" key="1">
    <source>
        <dbReference type="EMBL" id="KAJ8358224.1"/>
    </source>
</evidence>
<dbReference type="AlphaFoldDB" id="A0AAD7VXF7"/>